<name>A0ABX5XS13_9BACT</name>
<keyword evidence="1" id="KW-0732">Signal</keyword>
<feature type="signal peptide" evidence="1">
    <location>
        <begin position="1"/>
        <end position="21"/>
    </location>
</feature>
<feature type="chain" id="PRO_5046562376" description="Lipocalin-like domain-containing protein" evidence="1">
    <location>
        <begin position="22"/>
        <end position="156"/>
    </location>
</feature>
<protein>
    <recommendedName>
        <fullName evidence="4">Lipocalin-like domain-containing protein</fullName>
    </recommendedName>
</protein>
<evidence type="ECO:0000256" key="1">
    <source>
        <dbReference type="SAM" id="SignalP"/>
    </source>
</evidence>
<dbReference type="RefSeq" id="WP_145210193.1">
    <property type="nucleotide sequence ID" value="NZ_CP036432.1"/>
</dbReference>
<accession>A0ABX5XS13</accession>
<dbReference type="Proteomes" id="UP000318081">
    <property type="component" value="Chromosome"/>
</dbReference>
<dbReference type="EMBL" id="CP036432">
    <property type="protein sequence ID" value="QDV83401.1"/>
    <property type="molecule type" value="Genomic_DNA"/>
</dbReference>
<evidence type="ECO:0008006" key="4">
    <source>
        <dbReference type="Google" id="ProtNLM"/>
    </source>
</evidence>
<gene>
    <name evidence="2" type="ORF">TBK1r_23410</name>
</gene>
<keyword evidence="3" id="KW-1185">Reference proteome</keyword>
<evidence type="ECO:0000313" key="2">
    <source>
        <dbReference type="EMBL" id="QDV83401.1"/>
    </source>
</evidence>
<organism evidence="2 3">
    <name type="scientific">Stieleria magnilauensis</name>
    <dbReference type="NCBI Taxonomy" id="2527963"/>
    <lineage>
        <taxon>Bacteria</taxon>
        <taxon>Pseudomonadati</taxon>
        <taxon>Planctomycetota</taxon>
        <taxon>Planctomycetia</taxon>
        <taxon>Pirellulales</taxon>
        <taxon>Pirellulaceae</taxon>
        <taxon>Stieleria</taxon>
    </lineage>
</organism>
<evidence type="ECO:0000313" key="3">
    <source>
        <dbReference type="Proteomes" id="UP000318081"/>
    </source>
</evidence>
<proteinExistence type="predicted"/>
<sequence length="156" mass="17230">MKHITPLCLFACVCVGGSTFAEVPSSSPQKTETLQSSPEDLAEVQGTWVRTVKTDAGTYTITKQHRGNETTLTIAGADDRVVESKTSEFRLETTGKVRIFTFFNNRFTAGANRGRTANAPQSYIYRVTGDTFIEVRGMLIDDDSEPAVVTWKRVTK</sequence>
<reference evidence="2 3" key="1">
    <citation type="submission" date="2019-02" db="EMBL/GenBank/DDBJ databases">
        <title>Deep-cultivation of Planctomycetes and their phenomic and genomic characterization uncovers novel biology.</title>
        <authorList>
            <person name="Wiegand S."/>
            <person name="Jogler M."/>
            <person name="Boedeker C."/>
            <person name="Pinto D."/>
            <person name="Vollmers J."/>
            <person name="Rivas-Marin E."/>
            <person name="Kohn T."/>
            <person name="Peeters S.H."/>
            <person name="Heuer A."/>
            <person name="Rast P."/>
            <person name="Oberbeckmann S."/>
            <person name="Bunk B."/>
            <person name="Jeske O."/>
            <person name="Meyerdierks A."/>
            <person name="Storesund J.E."/>
            <person name="Kallscheuer N."/>
            <person name="Luecker S."/>
            <person name="Lage O.M."/>
            <person name="Pohl T."/>
            <person name="Merkel B.J."/>
            <person name="Hornburger P."/>
            <person name="Mueller R.-W."/>
            <person name="Bruemmer F."/>
            <person name="Labrenz M."/>
            <person name="Spormann A.M."/>
            <person name="Op den Camp H."/>
            <person name="Overmann J."/>
            <person name="Amann R."/>
            <person name="Jetten M.S.M."/>
            <person name="Mascher T."/>
            <person name="Medema M.H."/>
            <person name="Devos D.P."/>
            <person name="Kaster A.-K."/>
            <person name="Ovreas L."/>
            <person name="Rohde M."/>
            <person name="Galperin M.Y."/>
            <person name="Jogler C."/>
        </authorList>
    </citation>
    <scope>NUCLEOTIDE SEQUENCE [LARGE SCALE GENOMIC DNA]</scope>
    <source>
        <strain evidence="2 3">TBK1r</strain>
    </source>
</reference>